<sequence>MPSYGDGWDFFDPIADVDVFQVPPDWQTADGDLAAQNQLHSAVIIQIFTEARAPADSPFIDNPEDRRGWWGDAYSPFPVGSLLWTLYRQPLTDSVIEHARSYTRDAIQRLVDQGAAARQECAVVADKPRATMTITPQLFGRDGSIIYSRQFRRYWVQT</sequence>
<proteinExistence type="predicted"/>
<dbReference type="Proteomes" id="UP000199365">
    <property type="component" value="Unassembled WGS sequence"/>
</dbReference>
<dbReference type="Pfam" id="PF07409">
    <property type="entry name" value="GP46"/>
    <property type="match status" value="1"/>
</dbReference>
<name>A0A1H1JSH9_9BURK</name>
<keyword evidence="2" id="KW-1185">Reference proteome</keyword>
<evidence type="ECO:0000313" key="2">
    <source>
        <dbReference type="Proteomes" id="UP000199365"/>
    </source>
</evidence>
<gene>
    <name evidence="1" type="ORF">SAMN05445850_5578</name>
</gene>
<accession>A0A1H1JSH9</accession>
<dbReference type="STRING" id="157910.SAMN05445850_5578"/>
<dbReference type="AlphaFoldDB" id="A0A1H1JSH9"/>
<dbReference type="InterPro" id="IPR010877">
    <property type="entry name" value="Phage_Mu_Gp46"/>
</dbReference>
<reference evidence="2" key="1">
    <citation type="submission" date="2016-10" db="EMBL/GenBank/DDBJ databases">
        <authorList>
            <person name="Varghese N."/>
            <person name="Submissions S."/>
        </authorList>
    </citation>
    <scope>NUCLEOTIDE SEQUENCE [LARGE SCALE GENOMIC DNA]</scope>
    <source>
        <strain evidence="2">DUS833</strain>
    </source>
</reference>
<protein>
    <submittedName>
        <fullName evidence="1">Phage protein GP46</fullName>
    </submittedName>
</protein>
<organism evidence="1 2">
    <name type="scientific">Paraburkholderia tuberum</name>
    <dbReference type="NCBI Taxonomy" id="157910"/>
    <lineage>
        <taxon>Bacteria</taxon>
        <taxon>Pseudomonadati</taxon>
        <taxon>Pseudomonadota</taxon>
        <taxon>Betaproteobacteria</taxon>
        <taxon>Burkholderiales</taxon>
        <taxon>Burkholderiaceae</taxon>
        <taxon>Paraburkholderia</taxon>
    </lineage>
</organism>
<dbReference type="EMBL" id="FNKX01000002">
    <property type="protein sequence ID" value="SDR52946.1"/>
    <property type="molecule type" value="Genomic_DNA"/>
</dbReference>
<evidence type="ECO:0000313" key="1">
    <source>
        <dbReference type="EMBL" id="SDR52946.1"/>
    </source>
</evidence>